<dbReference type="SMART" id="SM00220">
    <property type="entry name" value="S_TKc"/>
    <property type="match status" value="1"/>
</dbReference>
<evidence type="ECO:0000313" key="14">
    <source>
        <dbReference type="Proteomes" id="UP000094389"/>
    </source>
</evidence>
<dbReference type="OrthoDB" id="4062651at2759"/>
<dbReference type="Proteomes" id="UP000094389">
    <property type="component" value="Unassembled WGS sequence"/>
</dbReference>
<keyword evidence="14" id="KW-1185">Reference proteome</keyword>
<proteinExistence type="predicted"/>
<dbReference type="Proteomes" id="UP000038830">
    <property type="component" value="Unassembled WGS sequence"/>
</dbReference>
<dbReference type="InterPro" id="IPR011009">
    <property type="entry name" value="Kinase-like_dom_sf"/>
</dbReference>
<keyword evidence="5 12" id="KW-0418">Kinase</keyword>
<accession>A0A1E4RXR7</accession>
<name>A0A0H5C1X0_CYBJN</name>
<protein>
    <recommendedName>
        <fullName evidence="1">non-specific serine/threonine protein kinase</fullName>
        <ecNumber evidence="1">2.7.11.1</ecNumber>
    </recommendedName>
</protein>
<keyword evidence="6" id="KW-0067">ATP-binding</keyword>
<gene>
    <name evidence="11" type="ORF">BN1211_2105</name>
    <name evidence="12" type="ORF">CYBJADRAFT_168753</name>
</gene>
<evidence type="ECO:0000256" key="3">
    <source>
        <dbReference type="ARBA" id="ARBA00022679"/>
    </source>
</evidence>
<dbReference type="PANTHER" id="PTHR43895:SF32">
    <property type="entry name" value="SERINE_THREONINE-PROTEIN KINASE CHK1"/>
    <property type="match status" value="1"/>
</dbReference>
<dbReference type="InterPro" id="IPR000719">
    <property type="entry name" value="Prot_kinase_dom"/>
</dbReference>
<evidence type="ECO:0000313" key="13">
    <source>
        <dbReference type="Proteomes" id="UP000038830"/>
    </source>
</evidence>
<dbReference type="PROSITE" id="PS00108">
    <property type="entry name" value="PROTEIN_KINASE_ST"/>
    <property type="match status" value="1"/>
</dbReference>
<keyword evidence="2" id="KW-0723">Serine/threonine-protein kinase</keyword>
<dbReference type="AlphaFoldDB" id="A0A0H5C1X0"/>
<dbReference type="EC" id="2.7.11.1" evidence="1"/>
<dbReference type="Gene3D" id="1.10.510.10">
    <property type="entry name" value="Transferase(Phosphotransferase) domain 1"/>
    <property type="match status" value="1"/>
</dbReference>
<reference evidence="13" key="2">
    <citation type="journal article" date="2015" name="J. Biotechnol.">
        <title>The structure of the Cyberlindnera jadinii genome and its relation to Candida utilis analyzed by the occurrence of single nucleotide polymorphisms.</title>
        <authorList>
            <person name="Rupp O."/>
            <person name="Brinkrolf K."/>
            <person name="Buerth C."/>
            <person name="Kunigo M."/>
            <person name="Schneider J."/>
            <person name="Jaenicke S."/>
            <person name="Goesmann A."/>
            <person name="Puehler A."/>
            <person name="Jaeger K.-E."/>
            <person name="Ernst J.F."/>
        </authorList>
    </citation>
    <scope>NUCLEOTIDE SEQUENCE [LARGE SCALE GENOMIC DNA]</scope>
    <source>
        <strain evidence="13">ATCC 18201 / CBS 1600 / BCRC 20928 / JCM 3617 / NBRC 0987 / NRRL Y-1542</strain>
    </source>
</reference>
<dbReference type="EMBL" id="CDQK01000002">
    <property type="protein sequence ID" value="CEP21890.1"/>
    <property type="molecule type" value="Genomic_DNA"/>
</dbReference>
<evidence type="ECO:0000313" key="12">
    <source>
        <dbReference type="EMBL" id="ODV72058.1"/>
    </source>
</evidence>
<dbReference type="GO" id="GO:0005524">
    <property type="term" value="F:ATP binding"/>
    <property type="evidence" value="ECO:0007669"/>
    <property type="project" value="UniProtKB-KW"/>
</dbReference>
<evidence type="ECO:0000256" key="7">
    <source>
        <dbReference type="ARBA" id="ARBA00047899"/>
    </source>
</evidence>
<evidence type="ECO:0000256" key="5">
    <source>
        <dbReference type="ARBA" id="ARBA00022777"/>
    </source>
</evidence>
<comment type="catalytic activity">
    <reaction evidence="7">
        <text>L-threonyl-[protein] + ATP = O-phospho-L-threonyl-[protein] + ADP + H(+)</text>
        <dbReference type="Rhea" id="RHEA:46608"/>
        <dbReference type="Rhea" id="RHEA-COMP:11060"/>
        <dbReference type="Rhea" id="RHEA-COMP:11605"/>
        <dbReference type="ChEBI" id="CHEBI:15378"/>
        <dbReference type="ChEBI" id="CHEBI:30013"/>
        <dbReference type="ChEBI" id="CHEBI:30616"/>
        <dbReference type="ChEBI" id="CHEBI:61977"/>
        <dbReference type="ChEBI" id="CHEBI:456216"/>
        <dbReference type="EC" id="2.7.11.1"/>
    </reaction>
</comment>
<evidence type="ECO:0000256" key="8">
    <source>
        <dbReference type="ARBA" id="ARBA00048679"/>
    </source>
</evidence>
<comment type="catalytic activity">
    <reaction evidence="8">
        <text>L-seryl-[protein] + ATP = O-phospho-L-seryl-[protein] + ADP + H(+)</text>
        <dbReference type="Rhea" id="RHEA:17989"/>
        <dbReference type="Rhea" id="RHEA-COMP:9863"/>
        <dbReference type="Rhea" id="RHEA-COMP:11604"/>
        <dbReference type="ChEBI" id="CHEBI:15378"/>
        <dbReference type="ChEBI" id="CHEBI:29999"/>
        <dbReference type="ChEBI" id="CHEBI:30616"/>
        <dbReference type="ChEBI" id="CHEBI:83421"/>
        <dbReference type="ChEBI" id="CHEBI:456216"/>
        <dbReference type="EC" id="2.7.11.1"/>
    </reaction>
</comment>
<accession>A0A0H5C1X0</accession>
<evidence type="ECO:0000313" key="11">
    <source>
        <dbReference type="EMBL" id="CEP21890.1"/>
    </source>
</evidence>
<keyword evidence="4" id="KW-0547">Nucleotide-binding</keyword>
<dbReference type="InterPro" id="IPR008271">
    <property type="entry name" value="Ser/Thr_kinase_AS"/>
</dbReference>
<evidence type="ECO:0000256" key="4">
    <source>
        <dbReference type="ARBA" id="ARBA00022741"/>
    </source>
</evidence>
<evidence type="ECO:0000256" key="6">
    <source>
        <dbReference type="ARBA" id="ARBA00022840"/>
    </source>
</evidence>
<evidence type="ECO:0000256" key="2">
    <source>
        <dbReference type="ARBA" id="ARBA00022527"/>
    </source>
</evidence>
<sequence>MATVVTTTPEAAPVGAALSTTSGLLAATEGYKHAINEYSAYEAGVLLNNRYLKLANIQAGSYGQVSLARDVQKERDVAVKAMDKSVKGVSIMARHEISVIRRVGYHQNICQLLDFFETKSHYFLVFEYCEHGDLYDFLKSQASKDSKKLHGFQSHSSPILFKQFVKELCAAVEHSHRRGVYHRDIKPENILIASNGSIKLTDWGLATLSCQAADPCIGTEKYMAPETFFKKSSKPLVTYDSAKADYWSLGITLLYTLFGRCPFKLANVSADTNFKKFVDSSYHLFNMYPNLSKHGFHAIMQLLQLNPIHRSMDKCLEVLNESYGSGLTLEQEMDQYVNYNGSELFEDDSNNMMFGLDDELEPLESQHDVDEETTEEYNTLNDGAQQSTTSNEDLEVELSGTMPPPSLTCSLFGTSSSYPMGGTSWAEMHDELDDHFSFQIQRIGSLLEKQTRH</sequence>
<dbReference type="PROSITE" id="PS50011">
    <property type="entry name" value="PROTEIN_KINASE_DOM"/>
    <property type="match status" value="1"/>
</dbReference>
<evidence type="ECO:0000256" key="1">
    <source>
        <dbReference type="ARBA" id="ARBA00012513"/>
    </source>
</evidence>
<dbReference type="GO" id="GO:0004674">
    <property type="term" value="F:protein serine/threonine kinase activity"/>
    <property type="evidence" value="ECO:0007669"/>
    <property type="project" value="UniProtKB-KW"/>
</dbReference>
<organism evidence="11 13">
    <name type="scientific">Cyberlindnera jadinii (strain ATCC 18201 / CBS 1600 / BCRC 20928 / JCM 3617 / NBRC 0987 / NRRL Y-1542)</name>
    <name type="common">Torula yeast</name>
    <name type="synonym">Candida utilis</name>
    <dbReference type="NCBI Taxonomy" id="983966"/>
    <lineage>
        <taxon>Eukaryota</taxon>
        <taxon>Fungi</taxon>
        <taxon>Dikarya</taxon>
        <taxon>Ascomycota</taxon>
        <taxon>Saccharomycotina</taxon>
        <taxon>Saccharomycetes</taxon>
        <taxon>Phaffomycetales</taxon>
        <taxon>Phaffomycetaceae</taxon>
        <taxon>Cyberlindnera</taxon>
    </lineage>
</organism>
<reference evidence="11" key="1">
    <citation type="submission" date="2014-12" db="EMBL/GenBank/DDBJ databases">
        <authorList>
            <person name="Jaenicke S."/>
        </authorList>
    </citation>
    <scope>NUCLEOTIDE SEQUENCE [LARGE SCALE GENOMIC DNA]</scope>
    <source>
        <strain evidence="11">CBS1600</strain>
    </source>
</reference>
<feature type="compositionally biased region" description="Polar residues" evidence="9">
    <location>
        <begin position="376"/>
        <end position="391"/>
    </location>
</feature>
<dbReference type="STRING" id="983966.A0A0H5C1X0"/>
<dbReference type="Pfam" id="PF00069">
    <property type="entry name" value="Pkinase"/>
    <property type="match status" value="1"/>
</dbReference>
<dbReference type="GO" id="GO:0007165">
    <property type="term" value="P:signal transduction"/>
    <property type="evidence" value="ECO:0007669"/>
    <property type="project" value="TreeGrafter"/>
</dbReference>
<feature type="domain" description="Protein kinase" evidence="10">
    <location>
        <begin position="51"/>
        <end position="323"/>
    </location>
</feature>
<evidence type="ECO:0000259" key="10">
    <source>
        <dbReference type="PROSITE" id="PS50011"/>
    </source>
</evidence>
<evidence type="ECO:0000256" key="9">
    <source>
        <dbReference type="SAM" id="MobiDB-lite"/>
    </source>
</evidence>
<dbReference type="PANTHER" id="PTHR43895">
    <property type="entry name" value="CALCIUM/CALMODULIN-DEPENDENT PROTEIN KINASE KINASE-RELATED"/>
    <property type="match status" value="1"/>
</dbReference>
<reference evidence="12 14" key="3">
    <citation type="journal article" date="2016" name="Proc. Natl. Acad. Sci. U.S.A.">
        <title>Comparative genomics of biotechnologically important yeasts.</title>
        <authorList>
            <person name="Riley R."/>
            <person name="Haridas S."/>
            <person name="Wolfe K.H."/>
            <person name="Lopes M.R."/>
            <person name="Hittinger C.T."/>
            <person name="Goeker M."/>
            <person name="Salamov A.A."/>
            <person name="Wisecaver J.H."/>
            <person name="Long T.M."/>
            <person name="Calvey C.H."/>
            <person name="Aerts A.L."/>
            <person name="Barry K.W."/>
            <person name="Choi C."/>
            <person name="Clum A."/>
            <person name="Coughlan A.Y."/>
            <person name="Deshpande S."/>
            <person name="Douglass A.P."/>
            <person name="Hanson S.J."/>
            <person name="Klenk H.-P."/>
            <person name="LaButti K.M."/>
            <person name="Lapidus A."/>
            <person name="Lindquist E.A."/>
            <person name="Lipzen A.M."/>
            <person name="Meier-Kolthoff J.P."/>
            <person name="Ohm R.A."/>
            <person name="Otillar R.P."/>
            <person name="Pangilinan J.L."/>
            <person name="Peng Y."/>
            <person name="Rokas A."/>
            <person name="Rosa C.A."/>
            <person name="Scheuner C."/>
            <person name="Sibirny A.A."/>
            <person name="Slot J.C."/>
            <person name="Stielow J.B."/>
            <person name="Sun H."/>
            <person name="Kurtzman C.P."/>
            <person name="Blackwell M."/>
            <person name="Grigoriev I.V."/>
            <person name="Jeffries T.W."/>
        </authorList>
    </citation>
    <scope>NUCLEOTIDE SEQUENCE [LARGE SCALE GENOMIC DNA]</scope>
    <source>
        <strain evidence="14">ATCC 18201 / CBS 1600 / BCRC 20928 / JCM 3617 / NBRC 0987 / NRRL Y-1542</strain>
        <strain evidence="12">NRRL Y-1542</strain>
    </source>
</reference>
<feature type="region of interest" description="Disordered" evidence="9">
    <location>
        <begin position="370"/>
        <end position="405"/>
    </location>
</feature>
<dbReference type="EMBL" id="KV453936">
    <property type="protein sequence ID" value="ODV72058.1"/>
    <property type="molecule type" value="Genomic_DNA"/>
</dbReference>
<dbReference type="OMA" id="DIYPTMN"/>
<dbReference type="SUPFAM" id="SSF56112">
    <property type="entry name" value="Protein kinase-like (PK-like)"/>
    <property type="match status" value="1"/>
</dbReference>
<keyword evidence="3" id="KW-0808">Transferase</keyword>